<evidence type="ECO:0000313" key="6">
    <source>
        <dbReference type="Proteomes" id="UP000256486"/>
    </source>
</evidence>
<dbReference type="Pfam" id="PF08240">
    <property type="entry name" value="ADH_N"/>
    <property type="match status" value="1"/>
</dbReference>
<dbReference type="EMBL" id="NBWZ01000001">
    <property type="protein sequence ID" value="RFA08983.1"/>
    <property type="molecule type" value="Genomic_DNA"/>
</dbReference>
<dbReference type="AlphaFoldDB" id="A0A3E0VHJ8"/>
<proteinExistence type="predicted"/>
<evidence type="ECO:0000256" key="2">
    <source>
        <dbReference type="ARBA" id="ARBA00023002"/>
    </source>
</evidence>
<dbReference type="Gene3D" id="3.40.50.720">
    <property type="entry name" value="NAD(P)-binding Rossmann-like Domain"/>
    <property type="match status" value="1"/>
</dbReference>
<sequence length="333" mass="34781">MQALVWRGPYLHELDSIDVPVPGDDDVVIEVALVGICGSDLTAHKGLMGIARPGSVRGHEFAGTVVSAPDAGPTPGTRVTVNPVLSCGHCRPCLDDRPSACENIQIIGVHRPGAFAQFVTAPADHVHPVPDSMSWQTAASCEPLAQARHDVARAASIAPLGECLVIGSGSIGLWIVHALRLEGASSITVVDPDESRRHAAVEAGAAVFVRAIDDVPAAAFDTVFDVVGVPATRGGAVGCTRNGGTVVSVGLAVDEVSIPWFDVVRREITVRGANTFTPGDFETALAWLSDGSVTPPPSSRVLDLQQGGEIFTAIVEHRDGFTGKTFFEPRPSV</sequence>
<reference evidence="5 6" key="1">
    <citation type="submission" date="2017-04" db="EMBL/GenBank/DDBJ databases">
        <title>Comparative genome analysis of Subtercola boreus.</title>
        <authorList>
            <person name="Cho Y.-J."/>
            <person name="Cho A."/>
            <person name="Kim O.-S."/>
            <person name="Lee J.-I."/>
        </authorList>
    </citation>
    <scope>NUCLEOTIDE SEQUENCE [LARGE SCALE GENOMIC DNA]</scope>
    <source>
        <strain evidence="5 6">K300</strain>
    </source>
</reference>
<dbReference type="InterPro" id="IPR036291">
    <property type="entry name" value="NAD(P)-bd_dom_sf"/>
</dbReference>
<dbReference type="InterPro" id="IPR011032">
    <property type="entry name" value="GroES-like_sf"/>
</dbReference>
<dbReference type="Pfam" id="PF00107">
    <property type="entry name" value="ADH_zinc_N"/>
    <property type="match status" value="1"/>
</dbReference>
<keyword evidence="2" id="KW-0560">Oxidoreductase</keyword>
<dbReference type="PANTHER" id="PTHR43401">
    <property type="entry name" value="L-THREONINE 3-DEHYDROGENASE"/>
    <property type="match status" value="1"/>
</dbReference>
<feature type="domain" description="Alcohol dehydrogenase-like C-terminal" evidence="3">
    <location>
        <begin position="171"/>
        <end position="289"/>
    </location>
</feature>
<dbReference type="InterPro" id="IPR050129">
    <property type="entry name" value="Zn_alcohol_dh"/>
</dbReference>
<dbReference type="GO" id="GO:0016491">
    <property type="term" value="F:oxidoreductase activity"/>
    <property type="evidence" value="ECO:0007669"/>
    <property type="project" value="UniProtKB-KW"/>
</dbReference>
<evidence type="ECO:0000259" key="3">
    <source>
        <dbReference type="Pfam" id="PF00107"/>
    </source>
</evidence>
<dbReference type="RefSeq" id="WP_116414378.1">
    <property type="nucleotide sequence ID" value="NZ_NBWZ01000001.1"/>
</dbReference>
<evidence type="ECO:0000256" key="1">
    <source>
        <dbReference type="ARBA" id="ARBA00001947"/>
    </source>
</evidence>
<dbReference type="InterPro" id="IPR013149">
    <property type="entry name" value="ADH-like_C"/>
</dbReference>
<accession>A0A3E0VHJ8</accession>
<name>A0A3E0VHJ8_9MICO</name>
<comment type="caution">
    <text evidence="5">The sequence shown here is derived from an EMBL/GenBank/DDBJ whole genome shotgun (WGS) entry which is preliminary data.</text>
</comment>
<comment type="cofactor">
    <cofactor evidence="1">
        <name>Zn(2+)</name>
        <dbReference type="ChEBI" id="CHEBI:29105"/>
    </cofactor>
</comment>
<keyword evidence="6" id="KW-1185">Reference proteome</keyword>
<dbReference type="Proteomes" id="UP000256486">
    <property type="component" value="Unassembled WGS sequence"/>
</dbReference>
<dbReference type="SUPFAM" id="SSF50129">
    <property type="entry name" value="GroES-like"/>
    <property type="match status" value="1"/>
</dbReference>
<protein>
    <recommendedName>
        <fullName evidence="7">Enoyl reductase (ER) domain-containing protein</fullName>
    </recommendedName>
</protein>
<dbReference type="Gene3D" id="3.90.180.10">
    <property type="entry name" value="Medium-chain alcohol dehydrogenases, catalytic domain"/>
    <property type="match status" value="1"/>
</dbReference>
<evidence type="ECO:0008006" key="7">
    <source>
        <dbReference type="Google" id="ProtNLM"/>
    </source>
</evidence>
<organism evidence="5 6">
    <name type="scientific">Subtercola boreus</name>
    <dbReference type="NCBI Taxonomy" id="120213"/>
    <lineage>
        <taxon>Bacteria</taxon>
        <taxon>Bacillati</taxon>
        <taxon>Actinomycetota</taxon>
        <taxon>Actinomycetes</taxon>
        <taxon>Micrococcales</taxon>
        <taxon>Microbacteriaceae</taxon>
        <taxon>Subtercola</taxon>
    </lineage>
</organism>
<dbReference type="SUPFAM" id="SSF51735">
    <property type="entry name" value="NAD(P)-binding Rossmann-fold domains"/>
    <property type="match status" value="1"/>
</dbReference>
<evidence type="ECO:0000259" key="4">
    <source>
        <dbReference type="Pfam" id="PF08240"/>
    </source>
</evidence>
<feature type="domain" description="Alcohol dehydrogenase-like N-terminal" evidence="4">
    <location>
        <begin position="23"/>
        <end position="131"/>
    </location>
</feature>
<dbReference type="OrthoDB" id="9797931at2"/>
<evidence type="ECO:0000313" key="5">
    <source>
        <dbReference type="EMBL" id="RFA08983.1"/>
    </source>
</evidence>
<dbReference type="PANTHER" id="PTHR43401:SF2">
    <property type="entry name" value="L-THREONINE 3-DEHYDROGENASE"/>
    <property type="match status" value="1"/>
</dbReference>
<gene>
    <name evidence="5" type="ORF">B7R54_06920</name>
</gene>
<dbReference type="InterPro" id="IPR013154">
    <property type="entry name" value="ADH-like_N"/>
</dbReference>